<organism evidence="1">
    <name type="scientific">Rhizophora mucronata</name>
    <name type="common">Asiatic mangrove</name>
    <dbReference type="NCBI Taxonomy" id="61149"/>
    <lineage>
        <taxon>Eukaryota</taxon>
        <taxon>Viridiplantae</taxon>
        <taxon>Streptophyta</taxon>
        <taxon>Embryophyta</taxon>
        <taxon>Tracheophyta</taxon>
        <taxon>Spermatophyta</taxon>
        <taxon>Magnoliopsida</taxon>
        <taxon>eudicotyledons</taxon>
        <taxon>Gunneridae</taxon>
        <taxon>Pentapetalae</taxon>
        <taxon>rosids</taxon>
        <taxon>fabids</taxon>
        <taxon>Malpighiales</taxon>
        <taxon>Rhizophoraceae</taxon>
        <taxon>Rhizophora</taxon>
    </lineage>
</organism>
<dbReference type="EMBL" id="GGEC01009961">
    <property type="protein sequence ID" value="MBW90444.1"/>
    <property type="molecule type" value="Transcribed_RNA"/>
</dbReference>
<evidence type="ECO:0000313" key="1">
    <source>
        <dbReference type="EMBL" id="MBW90444.1"/>
    </source>
</evidence>
<accession>A0A2P2JAD2</accession>
<reference evidence="1" key="1">
    <citation type="submission" date="2018-02" db="EMBL/GenBank/DDBJ databases">
        <title>Rhizophora mucronata_Transcriptome.</title>
        <authorList>
            <person name="Meera S.P."/>
            <person name="Sreeshan A."/>
            <person name="Augustine A."/>
        </authorList>
    </citation>
    <scope>NUCLEOTIDE SEQUENCE</scope>
    <source>
        <tissue evidence="1">Leaf</tissue>
    </source>
</reference>
<sequence>MSTGKVLRRLRYALPRHFVKEPEVTNKRYRTYFRVLCSLKLA</sequence>
<protein>
    <submittedName>
        <fullName evidence="1">Uncharacterized protein LOC103435873</fullName>
    </submittedName>
</protein>
<dbReference type="AlphaFoldDB" id="A0A2P2JAD2"/>
<proteinExistence type="predicted"/>
<name>A0A2P2JAD2_RHIMU</name>